<gene>
    <name evidence="2" type="ORF">BKA05_000897</name>
</gene>
<feature type="region of interest" description="Disordered" evidence="1">
    <location>
        <begin position="87"/>
        <end position="137"/>
    </location>
</feature>
<sequence>MSQIGLIAYLPPSHLGDQKARWTMSIPPAENPVPIVVTFTARGDAALDRLAEALVAECDGSSGGIADILERVLEADVEDLAECLSETTRLHADRPGRGVDEVSSAGESPDDAARRRLGARTPGAASTPGTRSFDVGR</sequence>
<evidence type="ECO:0000313" key="2">
    <source>
        <dbReference type="EMBL" id="NYI09382.1"/>
    </source>
</evidence>
<feature type="compositionally biased region" description="Basic and acidic residues" evidence="1">
    <location>
        <begin position="88"/>
        <end position="100"/>
    </location>
</feature>
<accession>A0A7Z0C2K7</accession>
<name>A0A7Z0C2K7_9ACTN</name>
<dbReference type="EMBL" id="JACBZI010000001">
    <property type="protein sequence ID" value="NYI09382.1"/>
    <property type="molecule type" value="Genomic_DNA"/>
</dbReference>
<proteinExistence type="predicted"/>
<dbReference type="AlphaFoldDB" id="A0A7Z0C2K7"/>
<dbReference type="RefSeq" id="WP_179530374.1">
    <property type="nucleotide sequence ID" value="NZ_BAAAPP010000012.1"/>
</dbReference>
<evidence type="ECO:0000313" key="3">
    <source>
        <dbReference type="Proteomes" id="UP000537326"/>
    </source>
</evidence>
<evidence type="ECO:0000256" key="1">
    <source>
        <dbReference type="SAM" id="MobiDB-lite"/>
    </source>
</evidence>
<keyword evidence="3" id="KW-1185">Reference proteome</keyword>
<protein>
    <submittedName>
        <fullName evidence="2">Uncharacterized protein</fullName>
    </submittedName>
</protein>
<comment type="caution">
    <text evidence="2">The sequence shown here is derived from an EMBL/GenBank/DDBJ whole genome shotgun (WGS) entry which is preliminary data.</text>
</comment>
<dbReference type="Proteomes" id="UP000537326">
    <property type="component" value="Unassembled WGS sequence"/>
</dbReference>
<organism evidence="2 3">
    <name type="scientific">Nocardioides marinus</name>
    <dbReference type="NCBI Taxonomy" id="374514"/>
    <lineage>
        <taxon>Bacteria</taxon>
        <taxon>Bacillati</taxon>
        <taxon>Actinomycetota</taxon>
        <taxon>Actinomycetes</taxon>
        <taxon>Propionibacteriales</taxon>
        <taxon>Nocardioidaceae</taxon>
        <taxon>Nocardioides</taxon>
    </lineage>
</organism>
<reference evidence="2 3" key="1">
    <citation type="submission" date="2020-07" db="EMBL/GenBank/DDBJ databases">
        <title>Sequencing the genomes of 1000 actinobacteria strains.</title>
        <authorList>
            <person name="Klenk H.-P."/>
        </authorList>
    </citation>
    <scope>NUCLEOTIDE SEQUENCE [LARGE SCALE GENOMIC DNA]</scope>
    <source>
        <strain evidence="2 3">DSM 18248</strain>
    </source>
</reference>